<evidence type="ECO:0000259" key="2">
    <source>
        <dbReference type="Pfam" id="PF13511"/>
    </source>
</evidence>
<dbReference type="RefSeq" id="WP_177166900.1">
    <property type="nucleotide sequence ID" value="NZ_FNYH01000017.1"/>
</dbReference>
<name>A0A1H6UED8_9GAMM</name>
<dbReference type="AlphaFoldDB" id="A0A1H6UED8"/>
<dbReference type="InterPro" id="IPR025392">
    <property type="entry name" value="DUF4124"/>
</dbReference>
<protein>
    <recommendedName>
        <fullName evidence="2">DUF4124 domain-containing protein</fullName>
    </recommendedName>
</protein>
<accession>A0A1H6UED8</accession>
<evidence type="ECO:0000313" key="3">
    <source>
        <dbReference type="EMBL" id="SEI90758.1"/>
    </source>
</evidence>
<keyword evidence="4" id="KW-1185">Reference proteome</keyword>
<feature type="compositionally biased region" description="Low complexity" evidence="1">
    <location>
        <begin position="44"/>
        <end position="68"/>
    </location>
</feature>
<sequence length="164" mass="18056">MKLMLKLMLMLLVLAMILPMALKGPDGRPLMRWQDWLAEDTPQASGSSASGHFSTSTPASSQAPAPAQKIYRWQDETGRWHFSDTPPLAGQAQEAPKAHLNLVTSQARSTSADQHEPMSSVPSAMDTQTPSLPDAALILHNAREVRDLTHERQQLTEDVSTYAR</sequence>
<dbReference type="STRING" id="64971.SAMN05421831_1177"/>
<gene>
    <name evidence="3" type="ORF">SAMN05421831_1177</name>
</gene>
<dbReference type="Pfam" id="PF13511">
    <property type="entry name" value="DUF4124"/>
    <property type="match status" value="1"/>
</dbReference>
<organism evidence="3 4">
    <name type="scientific">Allopseudospirillum japonicum</name>
    <dbReference type="NCBI Taxonomy" id="64971"/>
    <lineage>
        <taxon>Bacteria</taxon>
        <taxon>Pseudomonadati</taxon>
        <taxon>Pseudomonadota</taxon>
        <taxon>Gammaproteobacteria</taxon>
        <taxon>Oceanospirillales</taxon>
        <taxon>Oceanospirillaceae</taxon>
        <taxon>Allopseudospirillum</taxon>
    </lineage>
</organism>
<feature type="domain" description="DUF4124" evidence="2">
    <location>
        <begin position="62"/>
        <end position="111"/>
    </location>
</feature>
<feature type="compositionally biased region" description="Basic and acidic residues" evidence="1">
    <location>
        <begin position="72"/>
        <end position="82"/>
    </location>
</feature>
<reference evidence="4" key="1">
    <citation type="submission" date="2016-10" db="EMBL/GenBank/DDBJ databases">
        <authorList>
            <person name="Varghese N."/>
            <person name="Submissions S."/>
        </authorList>
    </citation>
    <scope>NUCLEOTIDE SEQUENCE [LARGE SCALE GENOMIC DNA]</scope>
    <source>
        <strain evidence="4">DSM 7165</strain>
    </source>
</reference>
<feature type="region of interest" description="Disordered" evidence="1">
    <location>
        <begin position="41"/>
        <end position="130"/>
    </location>
</feature>
<dbReference type="EMBL" id="FNYH01000017">
    <property type="protein sequence ID" value="SEI90758.1"/>
    <property type="molecule type" value="Genomic_DNA"/>
</dbReference>
<proteinExistence type="predicted"/>
<feature type="compositionally biased region" description="Polar residues" evidence="1">
    <location>
        <begin position="102"/>
        <end position="112"/>
    </location>
</feature>
<dbReference type="Proteomes" id="UP000242999">
    <property type="component" value="Unassembled WGS sequence"/>
</dbReference>
<evidence type="ECO:0000313" key="4">
    <source>
        <dbReference type="Proteomes" id="UP000242999"/>
    </source>
</evidence>
<feature type="compositionally biased region" description="Polar residues" evidence="1">
    <location>
        <begin position="120"/>
        <end position="130"/>
    </location>
</feature>
<evidence type="ECO:0000256" key="1">
    <source>
        <dbReference type="SAM" id="MobiDB-lite"/>
    </source>
</evidence>